<accession>A0A1M4WGY2</accession>
<evidence type="ECO:0000313" key="4">
    <source>
        <dbReference type="EMBL" id="SHE80222.1"/>
    </source>
</evidence>
<dbReference type="Pfam" id="PF06253">
    <property type="entry name" value="MTTB"/>
    <property type="match status" value="1"/>
</dbReference>
<comment type="similarity">
    <text evidence="1">Belongs to the trimethylamine methyltransferase family.</text>
</comment>
<dbReference type="GO" id="GO:0008168">
    <property type="term" value="F:methyltransferase activity"/>
    <property type="evidence" value="ECO:0007669"/>
    <property type="project" value="UniProtKB-KW"/>
</dbReference>
<keyword evidence="5" id="KW-1185">Reference proteome</keyword>
<dbReference type="AlphaFoldDB" id="A0A1M4WGY2"/>
<evidence type="ECO:0000256" key="1">
    <source>
        <dbReference type="ARBA" id="ARBA00007137"/>
    </source>
</evidence>
<dbReference type="RefSeq" id="WP_072850656.1">
    <property type="nucleotide sequence ID" value="NZ_FQVI01000006.1"/>
</dbReference>
<dbReference type="OrthoDB" id="5418352at2"/>
<dbReference type="EMBL" id="FQVI01000006">
    <property type="protein sequence ID" value="SHE80222.1"/>
    <property type="molecule type" value="Genomic_DNA"/>
</dbReference>
<reference evidence="4 5" key="1">
    <citation type="submission" date="2016-11" db="EMBL/GenBank/DDBJ databases">
        <authorList>
            <person name="Jaros S."/>
            <person name="Januszkiewicz K."/>
            <person name="Wedrychowicz H."/>
        </authorList>
    </citation>
    <scope>NUCLEOTIDE SEQUENCE [LARGE SCALE GENOMIC DNA]</scope>
    <source>
        <strain evidence="4 5">DSM 17459</strain>
    </source>
</reference>
<keyword evidence="2 4" id="KW-0489">Methyltransferase</keyword>
<dbReference type="Proteomes" id="UP000184245">
    <property type="component" value="Unassembled WGS sequence"/>
</dbReference>
<dbReference type="InterPro" id="IPR010426">
    <property type="entry name" value="MTTB_MeTrfase"/>
</dbReference>
<organism evidence="4 5">
    <name type="scientific">Lactonifactor longoviformis DSM 17459</name>
    <dbReference type="NCBI Taxonomy" id="1122155"/>
    <lineage>
        <taxon>Bacteria</taxon>
        <taxon>Bacillati</taxon>
        <taxon>Bacillota</taxon>
        <taxon>Clostridia</taxon>
        <taxon>Eubacteriales</taxon>
        <taxon>Clostridiaceae</taxon>
        <taxon>Lactonifactor</taxon>
    </lineage>
</organism>
<evidence type="ECO:0000256" key="3">
    <source>
        <dbReference type="ARBA" id="ARBA00022679"/>
    </source>
</evidence>
<dbReference type="GO" id="GO:0032259">
    <property type="term" value="P:methylation"/>
    <property type="evidence" value="ECO:0007669"/>
    <property type="project" value="UniProtKB-KW"/>
</dbReference>
<name>A0A1M4WGY2_9CLOT</name>
<dbReference type="STRING" id="1122155.SAMN02745158_01602"/>
<dbReference type="GO" id="GO:0015948">
    <property type="term" value="P:methanogenesis"/>
    <property type="evidence" value="ECO:0007669"/>
    <property type="project" value="InterPro"/>
</dbReference>
<proteinExistence type="inferred from homology"/>
<gene>
    <name evidence="4" type="ORF">SAMN02745158_01602</name>
</gene>
<protein>
    <submittedName>
        <fullName evidence="4">Trimethylamine---corrinoid protein Co-methyltransferase</fullName>
    </submittedName>
</protein>
<evidence type="ECO:0000313" key="5">
    <source>
        <dbReference type="Proteomes" id="UP000184245"/>
    </source>
</evidence>
<keyword evidence="3 4" id="KW-0808">Transferase</keyword>
<evidence type="ECO:0000256" key="2">
    <source>
        <dbReference type="ARBA" id="ARBA00022603"/>
    </source>
</evidence>
<sequence>MAKFSFDRMPSYQVLTQQEILQIHEKALELLETTGVKFEHPDILAELGRKGCEADLKNMVLRIPRKLAEDAVLSAPEHFEMYNRDGEVTLRLGEGSSYYAPGPGAPNIAGSAFNRRFGTSEDLKEALRITESSPGYQISSGSVVPGDTPSIITDVYILYQMILHSRKTLLAEAWEESSVKRVGKLLEAVCGTKELVREKPFVLLAACPSPPMRWEKRVIDNALDSMEYGIPLFLSPSPVMGVSCPVTIAGSVLTHTVESLSFLTFIQLMHPGHKVLYGGIPGVMDMRSTYCSSSSIEPCLSTAAYACMGRYYGLPTLAFLAQTDAKESDYQAGFETAMDLMTATLAGIDIVFGGGTLDSYLCTSNEKLAMDGQFFRYCRRLQDRIMVNEETLAQDEIREINWGEDGVFLELEHTADWYQKEQCMLDGIADKVNYEQSHSKYASITQRACTSIQSALSHPLEAERAECVQKAFCEIAESLDVDPSGLL</sequence>
<dbReference type="Gene3D" id="3.20.20.480">
    <property type="entry name" value="Trimethylamine methyltransferase-like"/>
    <property type="match status" value="1"/>
</dbReference>
<dbReference type="InterPro" id="IPR038601">
    <property type="entry name" value="MttB-like_sf"/>
</dbReference>